<dbReference type="PANTHER" id="PTHR43094:SF1">
    <property type="entry name" value="AMINOTRANSFERASE CLASS-III"/>
    <property type="match status" value="1"/>
</dbReference>
<dbReference type="InterPro" id="IPR015422">
    <property type="entry name" value="PyrdxlP-dep_Trfase_small"/>
</dbReference>
<gene>
    <name evidence="5" type="ORF">OA57_02355</name>
</gene>
<dbReference type="Proteomes" id="UP000030380">
    <property type="component" value="Unassembled WGS sequence"/>
</dbReference>
<evidence type="ECO:0000256" key="3">
    <source>
        <dbReference type="ARBA" id="ARBA00022898"/>
    </source>
</evidence>
<evidence type="ECO:0000256" key="2">
    <source>
        <dbReference type="ARBA" id="ARBA00008954"/>
    </source>
</evidence>
<dbReference type="Gene3D" id="3.90.1150.10">
    <property type="entry name" value="Aspartate Aminotransferase, domain 1"/>
    <property type="match status" value="1"/>
</dbReference>
<comment type="caution">
    <text evidence="5">The sequence shown here is derived from an EMBL/GenBank/DDBJ whole genome shotgun (WGS) entry which is preliminary data.</text>
</comment>
<evidence type="ECO:0000256" key="4">
    <source>
        <dbReference type="RuleBase" id="RU003560"/>
    </source>
</evidence>
<organism evidence="5 6">
    <name type="scientific">Chelonobacter oris</name>
    <dbReference type="NCBI Taxonomy" id="505317"/>
    <lineage>
        <taxon>Bacteria</taxon>
        <taxon>Pseudomonadati</taxon>
        <taxon>Pseudomonadota</taxon>
        <taxon>Gammaproteobacteria</taxon>
        <taxon>Pasteurellales</taxon>
        <taxon>Pasteurellaceae</taxon>
        <taxon>Chelonobacter</taxon>
    </lineage>
</organism>
<reference evidence="5 6" key="1">
    <citation type="submission" date="2014-11" db="EMBL/GenBank/DDBJ databases">
        <title>Draft genome sequence of Chelonobacter oris 1662T, associated with respiratory disease in Hermann's Tortoises.</title>
        <authorList>
            <person name="Kudirkiene E."/>
            <person name="Hansen M.J."/>
            <person name="Bojesen A.M."/>
        </authorList>
    </citation>
    <scope>NUCLEOTIDE SEQUENCE [LARGE SCALE GENOMIC DNA]</scope>
    <source>
        <strain evidence="5 6">1662</strain>
    </source>
</reference>
<dbReference type="InterPro" id="IPR005814">
    <property type="entry name" value="Aminotrans_3"/>
</dbReference>
<name>A0A0A3ANW1_9PAST</name>
<evidence type="ECO:0000256" key="1">
    <source>
        <dbReference type="ARBA" id="ARBA00001933"/>
    </source>
</evidence>
<dbReference type="AlphaFoldDB" id="A0A0A3ANW1"/>
<dbReference type="InterPro" id="IPR049704">
    <property type="entry name" value="Aminotrans_3_PPA_site"/>
</dbReference>
<dbReference type="EMBL" id="JSUM01000003">
    <property type="protein sequence ID" value="KGQ71093.1"/>
    <property type="molecule type" value="Genomic_DNA"/>
</dbReference>
<dbReference type="InterPro" id="IPR015424">
    <property type="entry name" value="PyrdxlP-dep_Trfase"/>
</dbReference>
<dbReference type="RefSeq" id="WP_034612924.1">
    <property type="nucleotide sequence ID" value="NZ_JSUM01000003.1"/>
</dbReference>
<dbReference type="Pfam" id="PF00202">
    <property type="entry name" value="Aminotran_3"/>
    <property type="match status" value="1"/>
</dbReference>
<dbReference type="GO" id="GO:0005829">
    <property type="term" value="C:cytosol"/>
    <property type="evidence" value="ECO:0007669"/>
    <property type="project" value="TreeGrafter"/>
</dbReference>
<comment type="similarity">
    <text evidence="2 4">Belongs to the class-III pyridoxal-phosphate-dependent aminotransferase family.</text>
</comment>
<accession>A0A0A3ANW1</accession>
<sequence>MNELVQATKDPALGKAVVADDRAYVFHSWSAQGKLNPLPVAGAKGSVFWDYDGKQYLDFSSQLVNVNLGHQHPKLVQAIVDQATSLATIQPAMANKTRSKLAKLISEAAPGDLNHVFFTNGGADANENAVRMARVHTGRRKVISLYRSYHGSTSTAIALTGDPRRWQSEPTDGSVVHCFGPYLYRSPFNSETEEQECERALAHFEAVVQLEGPQTIAAVILETVVGTNGVLVPPKGYLKGLKAICERYGICYIADEVMVGFGRTGTLFAVENFDVVPDLLTFAKGVNSGYVPLGGVIISEKIYDTFKERAYPGGLTYSGHPLACAPGVATFEVFAQENILENVKTLEEKVIKPKLAEIASKHKSVGECRGIGMFWAIELVKNRQSREGLVPFNPTPEQYVPILEVVAECKKQGVWPFHHFNRIHIAPPLNISEAQLIQGLEVIDKALEIADRYAD</sequence>
<evidence type="ECO:0000313" key="5">
    <source>
        <dbReference type="EMBL" id="KGQ71093.1"/>
    </source>
</evidence>
<dbReference type="InterPro" id="IPR015421">
    <property type="entry name" value="PyrdxlP-dep_Trfase_major"/>
</dbReference>
<dbReference type="PANTHER" id="PTHR43094">
    <property type="entry name" value="AMINOTRANSFERASE"/>
    <property type="match status" value="1"/>
</dbReference>
<dbReference type="Gene3D" id="3.40.640.10">
    <property type="entry name" value="Type I PLP-dependent aspartate aminotransferase-like (Major domain)"/>
    <property type="match status" value="1"/>
</dbReference>
<dbReference type="GO" id="GO:0030170">
    <property type="term" value="F:pyridoxal phosphate binding"/>
    <property type="evidence" value="ECO:0007669"/>
    <property type="project" value="InterPro"/>
</dbReference>
<dbReference type="CDD" id="cd00610">
    <property type="entry name" value="OAT_like"/>
    <property type="match status" value="1"/>
</dbReference>
<dbReference type="NCBIfam" id="NF004718">
    <property type="entry name" value="PRK06062.1"/>
    <property type="match status" value="1"/>
</dbReference>
<proteinExistence type="inferred from homology"/>
<dbReference type="STRING" id="505317.OA57_02355"/>
<evidence type="ECO:0008006" key="7">
    <source>
        <dbReference type="Google" id="ProtNLM"/>
    </source>
</evidence>
<dbReference type="OrthoDB" id="7052035at2"/>
<comment type="cofactor">
    <cofactor evidence="1">
        <name>pyridoxal 5'-phosphate</name>
        <dbReference type="ChEBI" id="CHEBI:597326"/>
    </cofactor>
</comment>
<evidence type="ECO:0000313" key="6">
    <source>
        <dbReference type="Proteomes" id="UP000030380"/>
    </source>
</evidence>
<dbReference type="PROSITE" id="PS00600">
    <property type="entry name" value="AA_TRANSFER_CLASS_3"/>
    <property type="match status" value="1"/>
</dbReference>
<keyword evidence="6" id="KW-1185">Reference proteome</keyword>
<dbReference type="SUPFAM" id="SSF53383">
    <property type="entry name" value="PLP-dependent transferases"/>
    <property type="match status" value="1"/>
</dbReference>
<keyword evidence="3 4" id="KW-0663">Pyridoxal phosphate</keyword>
<protein>
    <recommendedName>
        <fullName evidence="7">Aspartate aminotransferase family protein</fullName>
    </recommendedName>
</protein>
<dbReference type="GO" id="GO:0008483">
    <property type="term" value="F:transaminase activity"/>
    <property type="evidence" value="ECO:0007669"/>
    <property type="project" value="InterPro"/>
</dbReference>